<dbReference type="SMART" id="SM00355">
    <property type="entry name" value="ZnF_C2H2"/>
    <property type="match status" value="3"/>
</dbReference>
<feature type="domain" description="C2H2-type" evidence="2">
    <location>
        <begin position="75"/>
        <end position="99"/>
    </location>
</feature>
<evidence type="ECO:0000259" key="2">
    <source>
        <dbReference type="SMART" id="SM00355"/>
    </source>
</evidence>
<dbReference type="AlphaFoldDB" id="A0A5C3PJB0"/>
<organism evidence="3 4">
    <name type="scientific">Polyporus arcularius HHB13444</name>
    <dbReference type="NCBI Taxonomy" id="1314778"/>
    <lineage>
        <taxon>Eukaryota</taxon>
        <taxon>Fungi</taxon>
        <taxon>Dikarya</taxon>
        <taxon>Basidiomycota</taxon>
        <taxon>Agaricomycotina</taxon>
        <taxon>Agaricomycetes</taxon>
        <taxon>Polyporales</taxon>
        <taxon>Polyporaceae</taxon>
        <taxon>Polyporus</taxon>
    </lineage>
</organism>
<dbReference type="InParanoid" id="A0A5C3PJB0"/>
<feature type="region of interest" description="Disordered" evidence="1">
    <location>
        <begin position="297"/>
        <end position="352"/>
    </location>
</feature>
<evidence type="ECO:0000256" key="1">
    <source>
        <dbReference type="SAM" id="MobiDB-lite"/>
    </source>
</evidence>
<dbReference type="InterPro" id="IPR013087">
    <property type="entry name" value="Znf_C2H2_type"/>
</dbReference>
<feature type="domain" description="C2H2-type" evidence="2">
    <location>
        <begin position="36"/>
        <end position="60"/>
    </location>
</feature>
<proteinExistence type="predicted"/>
<dbReference type="EMBL" id="ML211085">
    <property type="protein sequence ID" value="TFK89167.1"/>
    <property type="molecule type" value="Genomic_DNA"/>
</dbReference>
<dbReference type="Proteomes" id="UP000308197">
    <property type="component" value="Unassembled WGS sequence"/>
</dbReference>
<accession>A0A5C3PJB0</accession>
<feature type="region of interest" description="Disordered" evidence="1">
    <location>
        <begin position="130"/>
        <end position="234"/>
    </location>
</feature>
<feature type="compositionally biased region" description="Pro residues" evidence="1">
    <location>
        <begin position="158"/>
        <end position="167"/>
    </location>
</feature>
<protein>
    <recommendedName>
        <fullName evidence="2">C2H2-type domain-containing protein</fullName>
    </recommendedName>
</protein>
<name>A0A5C3PJB0_9APHY</name>
<reference evidence="3 4" key="1">
    <citation type="journal article" date="2019" name="Nat. Ecol. Evol.">
        <title>Megaphylogeny resolves global patterns of mushroom evolution.</title>
        <authorList>
            <person name="Varga T."/>
            <person name="Krizsan K."/>
            <person name="Foldi C."/>
            <person name="Dima B."/>
            <person name="Sanchez-Garcia M."/>
            <person name="Sanchez-Ramirez S."/>
            <person name="Szollosi G.J."/>
            <person name="Szarkandi J.G."/>
            <person name="Papp V."/>
            <person name="Albert L."/>
            <person name="Andreopoulos W."/>
            <person name="Angelini C."/>
            <person name="Antonin V."/>
            <person name="Barry K.W."/>
            <person name="Bougher N.L."/>
            <person name="Buchanan P."/>
            <person name="Buyck B."/>
            <person name="Bense V."/>
            <person name="Catcheside P."/>
            <person name="Chovatia M."/>
            <person name="Cooper J."/>
            <person name="Damon W."/>
            <person name="Desjardin D."/>
            <person name="Finy P."/>
            <person name="Geml J."/>
            <person name="Haridas S."/>
            <person name="Hughes K."/>
            <person name="Justo A."/>
            <person name="Karasinski D."/>
            <person name="Kautmanova I."/>
            <person name="Kiss B."/>
            <person name="Kocsube S."/>
            <person name="Kotiranta H."/>
            <person name="LaButti K.M."/>
            <person name="Lechner B.E."/>
            <person name="Liimatainen K."/>
            <person name="Lipzen A."/>
            <person name="Lukacs Z."/>
            <person name="Mihaltcheva S."/>
            <person name="Morgado L.N."/>
            <person name="Niskanen T."/>
            <person name="Noordeloos M.E."/>
            <person name="Ohm R.A."/>
            <person name="Ortiz-Santana B."/>
            <person name="Ovrebo C."/>
            <person name="Racz N."/>
            <person name="Riley R."/>
            <person name="Savchenko A."/>
            <person name="Shiryaev A."/>
            <person name="Soop K."/>
            <person name="Spirin V."/>
            <person name="Szebenyi C."/>
            <person name="Tomsovsky M."/>
            <person name="Tulloss R.E."/>
            <person name="Uehling J."/>
            <person name="Grigoriev I.V."/>
            <person name="Vagvolgyi C."/>
            <person name="Papp T."/>
            <person name="Martin F.M."/>
            <person name="Miettinen O."/>
            <person name="Hibbett D.S."/>
            <person name="Nagy L.G."/>
        </authorList>
    </citation>
    <scope>NUCLEOTIDE SEQUENCE [LARGE SCALE GENOMIC DNA]</scope>
    <source>
        <strain evidence="3 4">HHB13444</strain>
    </source>
</reference>
<evidence type="ECO:0000313" key="3">
    <source>
        <dbReference type="EMBL" id="TFK89167.1"/>
    </source>
</evidence>
<keyword evidence="4" id="KW-1185">Reference proteome</keyword>
<gene>
    <name evidence="3" type="ORF">K466DRAFT_519427</name>
</gene>
<dbReference type="STRING" id="1314778.A0A5C3PJB0"/>
<feature type="domain" description="C2H2-type" evidence="2">
    <location>
        <begin position="105"/>
        <end position="133"/>
    </location>
</feature>
<evidence type="ECO:0000313" key="4">
    <source>
        <dbReference type="Proteomes" id="UP000308197"/>
    </source>
</evidence>
<feature type="compositionally biased region" description="Basic and acidic residues" evidence="1">
    <location>
        <begin position="309"/>
        <end position="337"/>
    </location>
</feature>
<sequence>MIADAEVPATSQVQALELVLSPERAVQVASEAIRPTRCEWRGCPAELNSWIALQKHLHHHCQQLEASSSQAPFHCQCERCAVRLHDSLSSLLQHITFSHMSRVPLPCPVEGCSEAFTYKQAPTAIPAHLRTDHRFGGSFPTRLPPLRQSRTPKKPPRRALPPLPHDPIPLYTLLLPPVREKHRRAGSTASQTARRGRWKRMSSRAAPPSEASDTDEPESLPFADLDPQASTSYYSEPQNECLEWVAYKAPPEPALQISRPQPMIIPPVREKPPAPSIGYVAFAEKFAQLELAGIIDGTGQWPQDDSERDVEVDARDAKTPGKDKGKGKDKMDTDSPDRAAGPSRARQGGEGG</sequence>